<keyword evidence="6" id="KW-1185">Reference proteome</keyword>
<dbReference type="KEGG" id="muo:115461764"/>
<dbReference type="RefSeq" id="XP_030047669.1">
    <property type="nucleotide sequence ID" value="XM_030191809.1"/>
</dbReference>
<name>A0A6P7XBZ0_9AMPH</name>
<proteinExistence type="predicted"/>
<dbReference type="InterPro" id="IPR016186">
    <property type="entry name" value="C-type_lectin-like/link_sf"/>
</dbReference>
<keyword evidence="2" id="KW-0430">Lectin</keyword>
<dbReference type="PANTHER" id="PTHR46746">
    <property type="entry name" value="KILLER CELL LECTIN-LIKE RECEPTOR SUBFAMILY F MEMBER 2"/>
    <property type="match status" value="1"/>
</dbReference>
<keyword evidence="4" id="KW-0812">Transmembrane</keyword>
<gene>
    <name evidence="7" type="primary">LOC115461764</name>
</gene>
<dbReference type="AlphaFoldDB" id="A0A6P7XBZ0"/>
<feature type="region of interest" description="Disordered" evidence="3">
    <location>
        <begin position="1"/>
        <end position="34"/>
    </location>
</feature>
<dbReference type="InterPro" id="IPR033992">
    <property type="entry name" value="NKR-like_CTLD"/>
</dbReference>
<dbReference type="SUPFAM" id="SSF56436">
    <property type="entry name" value="C-type lectin-like"/>
    <property type="match status" value="1"/>
</dbReference>
<accession>A0A6P7XBZ0</accession>
<feature type="compositionally biased region" description="Polar residues" evidence="3">
    <location>
        <begin position="20"/>
        <end position="31"/>
    </location>
</feature>
<sequence>MAETVTYSDLRMGKKKRPKPSQSRWSGSSGLQGDGQVIYTAIRVQKASEEQQINPESPRTRREQKAQCNASPLWFYAAVFQLVLCLLLLAVSITLGVLFHTCKNKSQMTPTQNPSDAQDVPEKLQRWGSIRGQQYEFCPEGWRPWGGKCYFLSTETKNRVSSYQDCITRDSHLAMLKNATDLDFFTDQMKGTSWVGLCFTDNRWIWLDGTESRSVTIRYNTHCAALYKSKLYDWKCADQNHWICEKCAVQLLIKEDFNILPVSISGMKHVDGN</sequence>
<dbReference type="InterPro" id="IPR001304">
    <property type="entry name" value="C-type_lectin-like"/>
</dbReference>
<dbReference type="Pfam" id="PF00059">
    <property type="entry name" value="Lectin_C"/>
    <property type="match status" value="1"/>
</dbReference>
<keyword evidence="4" id="KW-1133">Transmembrane helix</keyword>
<dbReference type="PANTHER" id="PTHR46746:SF3">
    <property type="entry name" value="C-TYPE LECTIN DOMAIN-CONTAINING PROTEIN-RELATED"/>
    <property type="match status" value="1"/>
</dbReference>
<dbReference type="GeneID" id="115461764"/>
<evidence type="ECO:0000256" key="2">
    <source>
        <dbReference type="ARBA" id="ARBA00022734"/>
    </source>
</evidence>
<dbReference type="OrthoDB" id="6337382at2759"/>
<protein>
    <submittedName>
        <fullName evidence="7">C-type lectin domain family 7 member A-like</fullName>
    </submittedName>
</protein>
<dbReference type="GO" id="GO:0030246">
    <property type="term" value="F:carbohydrate binding"/>
    <property type="evidence" value="ECO:0007669"/>
    <property type="project" value="UniProtKB-KW"/>
</dbReference>
<dbReference type="Gene3D" id="3.10.100.10">
    <property type="entry name" value="Mannose-Binding Protein A, subunit A"/>
    <property type="match status" value="1"/>
</dbReference>
<keyword evidence="4" id="KW-0472">Membrane</keyword>
<feature type="transmembrane region" description="Helical" evidence="4">
    <location>
        <begin position="73"/>
        <end position="99"/>
    </location>
</feature>
<organism evidence="6 7">
    <name type="scientific">Microcaecilia unicolor</name>
    <dbReference type="NCBI Taxonomy" id="1415580"/>
    <lineage>
        <taxon>Eukaryota</taxon>
        <taxon>Metazoa</taxon>
        <taxon>Chordata</taxon>
        <taxon>Craniata</taxon>
        <taxon>Vertebrata</taxon>
        <taxon>Euteleostomi</taxon>
        <taxon>Amphibia</taxon>
        <taxon>Gymnophiona</taxon>
        <taxon>Siphonopidae</taxon>
        <taxon>Microcaecilia</taxon>
    </lineage>
</organism>
<reference evidence="7" key="1">
    <citation type="submission" date="2025-08" db="UniProtKB">
        <authorList>
            <consortium name="RefSeq"/>
        </authorList>
    </citation>
    <scope>IDENTIFICATION</scope>
</reference>
<dbReference type="Proteomes" id="UP000515156">
    <property type="component" value="Chromosome 2"/>
</dbReference>
<dbReference type="GO" id="GO:0005886">
    <property type="term" value="C:plasma membrane"/>
    <property type="evidence" value="ECO:0007669"/>
    <property type="project" value="TreeGrafter"/>
</dbReference>
<evidence type="ECO:0000313" key="6">
    <source>
        <dbReference type="Proteomes" id="UP000515156"/>
    </source>
</evidence>
<evidence type="ECO:0000259" key="5">
    <source>
        <dbReference type="PROSITE" id="PS50041"/>
    </source>
</evidence>
<evidence type="ECO:0000256" key="1">
    <source>
        <dbReference type="ARBA" id="ARBA00004167"/>
    </source>
</evidence>
<dbReference type="PROSITE" id="PS50041">
    <property type="entry name" value="C_TYPE_LECTIN_2"/>
    <property type="match status" value="1"/>
</dbReference>
<dbReference type="CDD" id="cd03593">
    <property type="entry name" value="CLECT_NK_receptors_like"/>
    <property type="match status" value="1"/>
</dbReference>
<evidence type="ECO:0000256" key="3">
    <source>
        <dbReference type="SAM" id="MobiDB-lite"/>
    </source>
</evidence>
<dbReference type="InterPro" id="IPR051379">
    <property type="entry name" value="C-type_Lectin_Receptor_IMM"/>
</dbReference>
<evidence type="ECO:0000256" key="4">
    <source>
        <dbReference type="SAM" id="Phobius"/>
    </source>
</evidence>
<dbReference type="InParanoid" id="A0A6P7XBZ0"/>
<dbReference type="SMART" id="SM00034">
    <property type="entry name" value="CLECT"/>
    <property type="match status" value="1"/>
</dbReference>
<evidence type="ECO:0000313" key="7">
    <source>
        <dbReference type="RefSeq" id="XP_030047669.1"/>
    </source>
</evidence>
<feature type="domain" description="C-type lectin" evidence="5">
    <location>
        <begin position="145"/>
        <end position="245"/>
    </location>
</feature>
<dbReference type="InterPro" id="IPR016187">
    <property type="entry name" value="CTDL_fold"/>
</dbReference>
<comment type="subcellular location">
    <subcellularLocation>
        <location evidence="1">Membrane</location>
        <topology evidence="1">Single-pass membrane protein</topology>
    </subcellularLocation>
</comment>